<feature type="non-terminal residue" evidence="2">
    <location>
        <position position="1"/>
    </location>
</feature>
<sequence length="266" mass="30226">FTFTYYGLDYNQVTISSDGWIAMGYQTTYDQTNSGIPNSDGPSAMIAGLWDDLDPGNSGQPSDIYYYYDTVNYRFIVEYFRVEHYPSGNHETFEIILYDPGYYPTPTGDGEIIVQYLLPMHQSDNTLGIENYSETIGIQYYYDGIYHELAVPVIDSFALKYTTYPPEYVGIEEEPVSVLNLPKVYGLSNSYPNPCCNNVVINYQIPRKGEVSLRVYDVSGRLTDVLIDGVVEPGYHSLRLDTKGYASGVYFYRLVAGDKTFTRKMI</sequence>
<dbReference type="Gene3D" id="2.60.40.4070">
    <property type="match status" value="1"/>
</dbReference>
<dbReference type="InterPro" id="IPR026444">
    <property type="entry name" value="Secre_tail"/>
</dbReference>
<name>X1QEA9_9ZZZZ</name>
<reference evidence="2" key="1">
    <citation type="journal article" date="2014" name="Front. Microbiol.">
        <title>High frequency of phylogenetically diverse reductive dehalogenase-homologous genes in deep subseafloor sedimentary metagenomes.</title>
        <authorList>
            <person name="Kawai M."/>
            <person name="Futagami T."/>
            <person name="Toyoda A."/>
            <person name="Takaki Y."/>
            <person name="Nishi S."/>
            <person name="Hori S."/>
            <person name="Arai W."/>
            <person name="Tsubouchi T."/>
            <person name="Morono Y."/>
            <person name="Uchiyama I."/>
            <person name="Ito T."/>
            <person name="Fujiyama A."/>
            <person name="Inagaki F."/>
            <person name="Takami H."/>
        </authorList>
    </citation>
    <scope>NUCLEOTIDE SEQUENCE</scope>
    <source>
        <strain evidence="2">Expedition CK06-06</strain>
    </source>
</reference>
<feature type="domain" description="Secretion system C-terminal sorting" evidence="1">
    <location>
        <begin position="191"/>
        <end position="266"/>
    </location>
</feature>
<feature type="non-terminal residue" evidence="2">
    <location>
        <position position="266"/>
    </location>
</feature>
<evidence type="ECO:0000313" key="2">
    <source>
        <dbReference type="EMBL" id="GAI66837.1"/>
    </source>
</evidence>
<comment type="caution">
    <text evidence="2">The sequence shown here is derived from an EMBL/GenBank/DDBJ whole genome shotgun (WGS) entry which is preliminary data.</text>
</comment>
<protein>
    <recommendedName>
        <fullName evidence="1">Secretion system C-terminal sorting domain-containing protein</fullName>
    </recommendedName>
</protein>
<organism evidence="2">
    <name type="scientific">marine sediment metagenome</name>
    <dbReference type="NCBI Taxonomy" id="412755"/>
    <lineage>
        <taxon>unclassified sequences</taxon>
        <taxon>metagenomes</taxon>
        <taxon>ecological metagenomes</taxon>
    </lineage>
</organism>
<proteinExistence type="predicted"/>
<evidence type="ECO:0000259" key="1">
    <source>
        <dbReference type="Pfam" id="PF18962"/>
    </source>
</evidence>
<dbReference type="NCBIfam" id="TIGR04183">
    <property type="entry name" value="Por_Secre_tail"/>
    <property type="match status" value="1"/>
</dbReference>
<gene>
    <name evidence="2" type="ORF">S12H4_10966</name>
</gene>
<dbReference type="AlphaFoldDB" id="X1QEA9"/>
<dbReference type="EMBL" id="BARW01004815">
    <property type="protein sequence ID" value="GAI66837.1"/>
    <property type="molecule type" value="Genomic_DNA"/>
</dbReference>
<accession>X1QEA9</accession>
<dbReference type="Pfam" id="PF18962">
    <property type="entry name" value="Por_Secre_tail"/>
    <property type="match status" value="1"/>
</dbReference>